<evidence type="ECO:0000313" key="2">
    <source>
        <dbReference type="Proteomes" id="UP001055811"/>
    </source>
</evidence>
<evidence type="ECO:0000313" key="1">
    <source>
        <dbReference type="EMBL" id="KAI3782334.1"/>
    </source>
</evidence>
<dbReference type="Proteomes" id="UP001055811">
    <property type="component" value="Linkage Group LG02"/>
</dbReference>
<keyword evidence="2" id="KW-1185">Reference proteome</keyword>
<reference evidence="1 2" key="2">
    <citation type="journal article" date="2022" name="Mol. Ecol. Resour.">
        <title>The genomes of chicory, endive, great burdock and yacon provide insights into Asteraceae paleo-polyploidization history and plant inulin production.</title>
        <authorList>
            <person name="Fan W."/>
            <person name="Wang S."/>
            <person name="Wang H."/>
            <person name="Wang A."/>
            <person name="Jiang F."/>
            <person name="Liu H."/>
            <person name="Zhao H."/>
            <person name="Xu D."/>
            <person name="Zhang Y."/>
        </authorList>
    </citation>
    <scope>NUCLEOTIDE SEQUENCE [LARGE SCALE GENOMIC DNA]</scope>
    <source>
        <strain evidence="2">cv. Punajuju</strain>
        <tissue evidence="1">Leaves</tissue>
    </source>
</reference>
<proteinExistence type="predicted"/>
<gene>
    <name evidence="1" type="ORF">L2E82_12379</name>
</gene>
<comment type="caution">
    <text evidence="1">The sequence shown here is derived from an EMBL/GenBank/DDBJ whole genome shotgun (WGS) entry which is preliminary data.</text>
</comment>
<name>A0ACB9GFC8_CICIN</name>
<dbReference type="EMBL" id="CM042010">
    <property type="protein sequence ID" value="KAI3782334.1"/>
    <property type="molecule type" value="Genomic_DNA"/>
</dbReference>
<sequence length="550" mass="62215">MVLFTYVGKKLEQLCSPCFGVLLSFFKFIWFPVLFFYHYILRKMNQFSIEVFYFLFISTLGFLILNAMDPRTPSFTPRKFDLFFTSVSASTVSSMSVIEMEVFSNAQLIVMTILMFIGGEVFTSMVALLFRSYSRHSAIKKGGRVNDSMSDLGIPPNFHDHLELGTIANRPNPEFESSKSDIFEFGYDPETVDDDTDQLKFKSIKFLGFLVLGYLLLVQILGVISVLVYLNVISSAKNVLEQKGLKTFTFSLFTIVSTFASCGFVPTNENMMVFKQNSGLLLILIPQVLFGNNLFPSALRFSVWAIGNFKKKAETSYLLNQFQDIKFHHFLSHGHSSFLVVTALVFIVVQFILFSSMEWTADALSGLNNYQKFIGVLFQTINTRHTGETIVDLSTIAAASLVLIVVMMYLPPYTSFLPLSGKGSSERNSHQTKKKSRSVLLENIVFSQLSYLVIFVILVCITERKNIKEDPLNFNVLNVVVEVISAYGNVGFTTGYNCDRRLKPDGICENKWYGFSGKWSDGGKLILIVVMFFGRLKKFNMKGGKAWKLL</sequence>
<accession>A0ACB9GFC8</accession>
<reference evidence="2" key="1">
    <citation type="journal article" date="2022" name="Mol. Ecol. Resour.">
        <title>The genomes of chicory, endive, great burdock and yacon provide insights into Asteraceae palaeo-polyploidization history and plant inulin production.</title>
        <authorList>
            <person name="Fan W."/>
            <person name="Wang S."/>
            <person name="Wang H."/>
            <person name="Wang A."/>
            <person name="Jiang F."/>
            <person name="Liu H."/>
            <person name="Zhao H."/>
            <person name="Xu D."/>
            <person name="Zhang Y."/>
        </authorList>
    </citation>
    <scope>NUCLEOTIDE SEQUENCE [LARGE SCALE GENOMIC DNA]</scope>
    <source>
        <strain evidence="2">cv. Punajuju</strain>
    </source>
</reference>
<protein>
    <submittedName>
        <fullName evidence="1">Uncharacterized protein</fullName>
    </submittedName>
</protein>
<organism evidence="1 2">
    <name type="scientific">Cichorium intybus</name>
    <name type="common">Chicory</name>
    <dbReference type="NCBI Taxonomy" id="13427"/>
    <lineage>
        <taxon>Eukaryota</taxon>
        <taxon>Viridiplantae</taxon>
        <taxon>Streptophyta</taxon>
        <taxon>Embryophyta</taxon>
        <taxon>Tracheophyta</taxon>
        <taxon>Spermatophyta</taxon>
        <taxon>Magnoliopsida</taxon>
        <taxon>eudicotyledons</taxon>
        <taxon>Gunneridae</taxon>
        <taxon>Pentapetalae</taxon>
        <taxon>asterids</taxon>
        <taxon>campanulids</taxon>
        <taxon>Asterales</taxon>
        <taxon>Asteraceae</taxon>
        <taxon>Cichorioideae</taxon>
        <taxon>Cichorieae</taxon>
        <taxon>Cichoriinae</taxon>
        <taxon>Cichorium</taxon>
    </lineage>
</organism>